<keyword evidence="8" id="KW-1185">Reference proteome</keyword>
<dbReference type="PANTHER" id="PTHR21584">
    <property type="entry name" value="DIFFERENTIAL DISPLAY AND ACTIVATED BY P53 DDA3 /G2 S PHASE EXPRESSED 1"/>
    <property type="match status" value="1"/>
</dbReference>
<protein>
    <recommendedName>
        <fullName evidence="6">G2 and S phase-expressed protein 1 N-terminal domain-containing protein</fullName>
    </recommendedName>
</protein>
<evidence type="ECO:0000259" key="6">
    <source>
        <dbReference type="Pfam" id="PF15259"/>
    </source>
</evidence>
<keyword evidence="4" id="KW-0206">Cytoskeleton</keyword>
<feature type="region of interest" description="Disordered" evidence="5">
    <location>
        <begin position="135"/>
        <end position="177"/>
    </location>
</feature>
<feature type="compositionally biased region" description="Polar residues" evidence="5">
    <location>
        <begin position="158"/>
        <end position="175"/>
    </location>
</feature>
<reference evidence="7 8" key="1">
    <citation type="submission" date="2021-06" db="EMBL/GenBank/DDBJ databases">
        <authorList>
            <person name="Palmer J.M."/>
        </authorList>
    </citation>
    <scope>NUCLEOTIDE SEQUENCE [LARGE SCALE GENOMIC DNA]</scope>
    <source>
        <strain evidence="7 8">GA_2019</strain>
        <tissue evidence="7">Muscle</tissue>
    </source>
</reference>
<keyword evidence="3" id="KW-0597">Phosphoprotein</keyword>
<comment type="caution">
    <text evidence="7">The sequence shown here is derived from an EMBL/GenBank/DDBJ whole genome shotgun (WGS) entry which is preliminary data.</text>
</comment>
<dbReference type="InterPro" id="IPR026657">
    <property type="entry name" value="DDA3/GTSE-1"/>
</dbReference>
<dbReference type="InterPro" id="IPR032768">
    <property type="entry name" value="GTSE1_N"/>
</dbReference>
<dbReference type="EMBL" id="JAHRIO010084950">
    <property type="protein sequence ID" value="MEQ2186656.1"/>
    <property type="molecule type" value="Genomic_DNA"/>
</dbReference>
<evidence type="ECO:0000256" key="4">
    <source>
        <dbReference type="ARBA" id="ARBA00023212"/>
    </source>
</evidence>
<evidence type="ECO:0000256" key="2">
    <source>
        <dbReference type="ARBA" id="ARBA00022490"/>
    </source>
</evidence>
<name>A0ABV0PT21_9TELE</name>
<evidence type="ECO:0000256" key="3">
    <source>
        <dbReference type="ARBA" id="ARBA00022553"/>
    </source>
</evidence>
<evidence type="ECO:0000256" key="5">
    <source>
        <dbReference type="SAM" id="MobiDB-lite"/>
    </source>
</evidence>
<evidence type="ECO:0000256" key="1">
    <source>
        <dbReference type="ARBA" id="ARBA00004245"/>
    </source>
</evidence>
<accession>A0ABV0PT21</accession>
<sequence>SKGEEDDDDEVFVGLVSHKEQCVSMNVSSQLEEGGSDVRANWTPLTGDQLEAVCKEAHRIASQLQCGEPHVEDTSATHATSDVNIKTAQEEFIQDTEVKLGMLGHSARALSPIKRQTFCVQDSPMKQLPPAIQRHLSAGSGSSRASSRSVSSSRPATRLSTSSPMVGTRPQSRTSLRGKAPLGVGVVLPSKPVAPTASRVLRWSPSSRSITRAESSEDLLSDSVSVASDTSNCSFNSSLLGKRTLAPPSKVNAYVTCSFPSSPSVSPAAYTVW</sequence>
<comment type="subcellular location">
    <subcellularLocation>
        <location evidence="1">Cytoplasm</location>
        <location evidence="1">Cytoskeleton</location>
    </subcellularLocation>
</comment>
<feature type="domain" description="G2 and S phase-expressed protein 1 N-terminal" evidence="6">
    <location>
        <begin position="4"/>
        <end position="123"/>
    </location>
</feature>
<gene>
    <name evidence="7" type="ORF">GOODEAATRI_030794</name>
</gene>
<organism evidence="7 8">
    <name type="scientific">Goodea atripinnis</name>
    <dbReference type="NCBI Taxonomy" id="208336"/>
    <lineage>
        <taxon>Eukaryota</taxon>
        <taxon>Metazoa</taxon>
        <taxon>Chordata</taxon>
        <taxon>Craniata</taxon>
        <taxon>Vertebrata</taxon>
        <taxon>Euteleostomi</taxon>
        <taxon>Actinopterygii</taxon>
        <taxon>Neopterygii</taxon>
        <taxon>Teleostei</taxon>
        <taxon>Neoteleostei</taxon>
        <taxon>Acanthomorphata</taxon>
        <taxon>Ovalentaria</taxon>
        <taxon>Atherinomorphae</taxon>
        <taxon>Cyprinodontiformes</taxon>
        <taxon>Goodeidae</taxon>
        <taxon>Goodea</taxon>
    </lineage>
</organism>
<evidence type="ECO:0000313" key="7">
    <source>
        <dbReference type="EMBL" id="MEQ2186656.1"/>
    </source>
</evidence>
<dbReference type="PANTHER" id="PTHR21584:SF10">
    <property type="entry name" value="G2 AND S PHASE-EXPRESSED PROTEIN 1"/>
    <property type="match status" value="1"/>
</dbReference>
<feature type="non-terminal residue" evidence="7">
    <location>
        <position position="1"/>
    </location>
</feature>
<dbReference type="Proteomes" id="UP001476798">
    <property type="component" value="Unassembled WGS sequence"/>
</dbReference>
<evidence type="ECO:0000313" key="8">
    <source>
        <dbReference type="Proteomes" id="UP001476798"/>
    </source>
</evidence>
<feature type="compositionally biased region" description="Low complexity" evidence="5">
    <location>
        <begin position="137"/>
        <end position="154"/>
    </location>
</feature>
<dbReference type="Pfam" id="PF15259">
    <property type="entry name" value="GTSE1_N"/>
    <property type="match status" value="1"/>
</dbReference>
<keyword evidence="2" id="KW-0963">Cytoplasm</keyword>
<proteinExistence type="predicted"/>